<keyword evidence="5 6" id="KW-0472">Membrane</keyword>
<organism evidence="8 9">
    <name type="scientific">Candidatus Doudnabacteria bacterium RIFCSPHIGHO2_01_FULL_46_24</name>
    <dbReference type="NCBI Taxonomy" id="1817825"/>
    <lineage>
        <taxon>Bacteria</taxon>
        <taxon>Candidatus Doudnaibacteriota</taxon>
    </lineage>
</organism>
<feature type="transmembrane region" description="Helical" evidence="6">
    <location>
        <begin position="20"/>
        <end position="38"/>
    </location>
</feature>
<sequence>MFTDIILTLTNFITQTISNLGYTGVALLMAIESAAIPLPSEIIMPFSGFLVEGGRFTLLGLALAGAVGSVIGSMVTYALGYYGGRPLILKYGRYVLIFSHDLELTEKFFQKFGKFSVFIGRLLPVVRTFISIPAGIGKVPIWPFVFYAFLGSFIWSYFLAWLGFKLGENWQTLESYFRRFDAVVVIVIVIVIAWWIRRHLKNRLK</sequence>
<dbReference type="STRING" id="1817825.A2720_00025"/>
<keyword evidence="3 6" id="KW-0812">Transmembrane</keyword>
<accession>A0A1F5NVT8</accession>
<proteinExistence type="predicted"/>
<dbReference type="PANTHER" id="PTHR42709:SF6">
    <property type="entry name" value="UNDECAPRENYL PHOSPHATE TRANSPORTER A"/>
    <property type="match status" value="1"/>
</dbReference>
<evidence type="ECO:0000256" key="6">
    <source>
        <dbReference type="SAM" id="Phobius"/>
    </source>
</evidence>
<feature type="transmembrane region" description="Helical" evidence="6">
    <location>
        <begin position="176"/>
        <end position="196"/>
    </location>
</feature>
<evidence type="ECO:0000256" key="1">
    <source>
        <dbReference type="ARBA" id="ARBA00004651"/>
    </source>
</evidence>
<name>A0A1F5NVT8_9BACT</name>
<dbReference type="GO" id="GO:0005886">
    <property type="term" value="C:plasma membrane"/>
    <property type="evidence" value="ECO:0007669"/>
    <property type="project" value="UniProtKB-SubCell"/>
</dbReference>
<dbReference type="EMBL" id="MFEL01000004">
    <property type="protein sequence ID" value="OGE81768.1"/>
    <property type="molecule type" value="Genomic_DNA"/>
</dbReference>
<comment type="caution">
    <text evidence="8">The sequence shown here is derived from an EMBL/GenBank/DDBJ whole genome shotgun (WGS) entry which is preliminary data.</text>
</comment>
<comment type="subcellular location">
    <subcellularLocation>
        <location evidence="1">Cell membrane</location>
        <topology evidence="1">Multi-pass membrane protein</topology>
    </subcellularLocation>
</comment>
<dbReference type="InterPro" id="IPR051311">
    <property type="entry name" value="DedA_domain"/>
</dbReference>
<evidence type="ECO:0000259" key="7">
    <source>
        <dbReference type="Pfam" id="PF09335"/>
    </source>
</evidence>
<evidence type="ECO:0000256" key="5">
    <source>
        <dbReference type="ARBA" id="ARBA00023136"/>
    </source>
</evidence>
<feature type="transmembrane region" description="Helical" evidence="6">
    <location>
        <begin position="58"/>
        <end position="83"/>
    </location>
</feature>
<feature type="transmembrane region" description="Helical" evidence="6">
    <location>
        <begin position="144"/>
        <end position="164"/>
    </location>
</feature>
<evidence type="ECO:0000256" key="4">
    <source>
        <dbReference type="ARBA" id="ARBA00022989"/>
    </source>
</evidence>
<keyword evidence="2" id="KW-1003">Cell membrane</keyword>
<dbReference type="PANTHER" id="PTHR42709">
    <property type="entry name" value="ALKALINE PHOSPHATASE LIKE PROTEIN"/>
    <property type="match status" value="1"/>
</dbReference>
<dbReference type="AlphaFoldDB" id="A0A1F5NVT8"/>
<dbReference type="Proteomes" id="UP000178892">
    <property type="component" value="Unassembled WGS sequence"/>
</dbReference>
<evidence type="ECO:0000256" key="3">
    <source>
        <dbReference type="ARBA" id="ARBA00022692"/>
    </source>
</evidence>
<protein>
    <submittedName>
        <fullName evidence="8">Alkaline phosphatase</fullName>
    </submittedName>
</protein>
<reference evidence="8 9" key="1">
    <citation type="journal article" date="2016" name="Nat. Commun.">
        <title>Thousands of microbial genomes shed light on interconnected biogeochemical processes in an aquifer system.</title>
        <authorList>
            <person name="Anantharaman K."/>
            <person name="Brown C.T."/>
            <person name="Hug L.A."/>
            <person name="Sharon I."/>
            <person name="Castelle C.J."/>
            <person name="Probst A.J."/>
            <person name="Thomas B.C."/>
            <person name="Singh A."/>
            <person name="Wilkins M.J."/>
            <person name="Karaoz U."/>
            <person name="Brodie E.L."/>
            <person name="Williams K.H."/>
            <person name="Hubbard S.S."/>
            <person name="Banfield J.F."/>
        </authorList>
    </citation>
    <scope>NUCLEOTIDE SEQUENCE [LARGE SCALE GENOMIC DNA]</scope>
</reference>
<evidence type="ECO:0000313" key="8">
    <source>
        <dbReference type="EMBL" id="OGE81768.1"/>
    </source>
</evidence>
<evidence type="ECO:0000256" key="2">
    <source>
        <dbReference type="ARBA" id="ARBA00022475"/>
    </source>
</evidence>
<gene>
    <name evidence="8" type="ORF">A2720_00025</name>
</gene>
<evidence type="ECO:0000313" key="9">
    <source>
        <dbReference type="Proteomes" id="UP000178892"/>
    </source>
</evidence>
<dbReference type="InterPro" id="IPR032816">
    <property type="entry name" value="VTT_dom"/>
</dbReference>
<feature type="domain" description="VTT" evidence="7">
    <location>
        <begin position="38"/>
        <end position="163"/>
    </location>
</feature>
<keyword evidence="4 6" id="KW-1133">Transmembrane helix</keyword>
<dbReference type="Pfam" id="PF09335">
    <property type="entry name" value="VTT_dom"/>
    <property type="match status" value="1"/>
</dbReference>